<dbReference type="Pfam" id="PF25053">
    <property type="entry name" value="DUF7791"/>
    <property type="match status" value="1"/>
</dbReference>
<evidence type="ECO:0000256" key="1">
    <source>
        <dbReference type="ARBA" id="ARBA00022737"/>
    </source>
</evidence>
<dbReference type="RefSeq" id="XP_033393745.1">
    <property type="nucleotide sequence ID" value="XM_033545022.1"/>
</dbReference>
<dbReference type="PANTHER" id="PTHR10039:SF5">
    <property type="entry name" value="NACHT DOMAIN-CONTAINING PROTEIN"/>
    <property type="match status" value="1"/>
</dbReference>
<dbReference type="InterPro" id="IPR056693">
    <property type="entry name" value="DUF7791"/>
</dbReference>
<organism evidence="4 5">
    <name type="scientific">Aplosporella prunicola CBS 121167</name>
    <dbReference type="NCBI Taxonomy" id="1176127"/>
    <lineage>
        <taxon>Eukaryota</taxon>
        <taxon>Fungi</taxon>
        <taxon>Dikarya</taxon>
        <taxon>Ascomycota</taxon>
        <taxon>Pezizomycotina</taxon>
        <taxon>Dothideomycetes</taxon>
        <taxon>Dothideomycetes incertae sedis</taxon>
        <taxon>Botryosphaeriales</taxon>
        <taxon>Aplosporellaceae</taxon>
        <taxon>Aplosporella</taxon>
    </lineage>
</organism>
<evidence type="ECO:0008006" key="6">
    <source>
        <dbReference type="Google" id="ProtNLM"/>
    </source>
</evidence>
<gene>
    <name evidence="4" type="ORF">K452DRAFT_328965</name>
</gene>
<dbReference type="GeneID" id="54302518"/>
<dbReference type="InterPro" id="IPR056884">
    <property type="entry name" value="NPHP3-like_N"/>
</dbReference>
<reference evidence="4" key="1">
    <citation type="journal article" date="2020" name="Stud. Mycol.">
        <title>101 Dothideomycetes genomes: a test case for predicting lifestyles and emergence of pathogens.</title>
        <authorList>
            <person name="Haridas S."/>
            <person name="Albert R."/>
            <person name="Binder M."/>
            <person name="Bloem J."/>
            <person name="Labutti K."/>
            <person name="Salamov A."/>
            <person name="Andreopoulos B."/>
            <person name="Baker S."/>
            <person name="Barry K."/>
            <person name="Bills G."/>
            <person name="Bluhm B."/>
            <person name="Cannon C."/>
            <person name="Castanera R."/>
            <person name="Culley D."/>
            <person name="Daum C."/>
            <person name="Ezra D."/>
            <person name="Gonzalez J."/>
            <person name="Henrissat B."/>
            <person name="Kuo A."/>
            <person name="Liang C."/>
            <person name="Lipzen A."/>
            <person name="Lutzoni F."/>
            <person name="Magnuson J."/>
            <person name="Mondo S."/>
            <person name="Nolan M."/>
            <person name="Ohm R."/>
            <person name="Pangilinan J."/>
            <person name="Park H.-J."/>
            <person name="Ramirez L."/>
            <person name="Alfaro M."/>
            <person name="Sun H."/>
            <person name="Tritt A."/>
            <person name="Yoshinaga Y."/>
            <person name="Zwiers L.-H."/>
            <person name="Turgeon B."/>
            <person name="Goodwin S."/>
            <person name="Spatafora J."/>
            <person name="Crous P."/>
            <person name="Grigoriev I."/>
        </authorList>
    </citation>
    <scope>NUCLEOTIDE SEQUENCE</scope>
    <source>
        <strain evidence="4">CBS 121167</strain>
    </source>
</reference>
<dbReference type="AlphaFoldDB" id="A0A6A6B1E7"/>
<evidence type="ECO:0000259" key="2">
    <source>
        <dbReference type="Pfam" id="PF24883"/>
    </source>
</evidence>
<keyword evidence="5" id="KW-1185">Reference proteome</keyword>
<name>A0A6A6B1E7_9PEZI</name>
<dbReference type="Pfam" id="PF24883">
    <property type="entry name" value="NPHP3_N"/>
    <property type="match status" value="1"/>
</dbReference>
<dbReference type="OrthoDB" id="443402at2759"/>
<dbReference type="PANTHER" id="PTHR10039">
    <property type="entry name" value="AMELOGENIN"/>
    <property type="match status" value="1"/>
</dbReference>
<protein>
    <recommendedName>
        <fullName evidence="6">NACHT domain-containing protein</fullName>
    </recommendedName>
</protein>
<dbReference type="Proteomes" id="UP000799438">
    <property type="component" value="Unassembled WGS sequence"/>
</dbReference>
<accession>A0A6A6B1E7</accession>
<keyword evidence="1" id="KW-0677">Repeat</keyword>
<feature type="domain" description="DUF7791" evidence="3">
    <location>
        <begin position="239"/>
        <end position="355"/>
    </location>
</feature>
<evidence type="ECO:0000313" key="5">
    <source>
        <dbReference type="Proteomes" id="UP000799438"/>
    </source>
</evidence>
<dbReference type="EMBL" id="ML995498">
    <property type="protein sequence ID" value="KAF2138032.1"/>
    <property type="molecule type" value="Genomic_DNA"/>
</dbReference>
<sequence length="391" mass="45743">MKFIYNHSTTQQALKEWGSLDKVETAQFYFWNAGNQMQKSLEGLLQSLVHQVLERYQSLIPTVCPSRWEEAEFTEQLKPWTYDELSDALRALARQNLHNTKFCFFVDGLDEYDITTSDRDHKDLLCVSSRQWEVFEQERGKMEWKLRLQDLTRNDIRLYVAHSLESDSRFKSLQLRDGNCASLVDLISNKSQGVFLWVYLVVRSLLRGLQEEDNASELLGRVEQLPEDLETYFKLMFESIEKYHRRQAAEILQVAIAAEEPQSIAAYSFLDLERQEPEYAWNMPLREISDLEAEEMYLKMRNRLDARAKDLLEVQLSPSTDTSMPLFLRYQVTFLHRTVKDFLETKDMDNLLPSCESVQGILGSNQILGLDKQNPTRSLVNRLSFKGQNHI</sequence>
<evidence type="ECO:0000313" key="4">
    <source>
        <dbReference type="EMBL" id="KAF2138032.1"/>
    </source>
</evidence>
<evidence type="ECO:0000259" key="3">
    <source>
        <dbReference type="Pfam" id="PF25053"/>
    </source>
</evidence>
<proteinExistence type="predicted"/>
<feature type="domain" description="Nephrocystin 3-like N-terminal" evidence="2">
    <location>
        <begin position="23"/>
        <end position="115"/>
    </location>
</feature>